<evidence type="ECO:0000313" key="3">
    <source>
        <dbReference type="Proteomes" id="UP000041254"/>
    </source>
</evidence>
<sequence>MTPHRKAAPGKMHLVAVVLIGLIGLTSAAVPCMNATIRRRLSRPHGSAVSFLDSSHQSGLTFSTTDDDDDTRKHRREYDLCSKEGTDTHRVCLTDSPLYGGHDDDDDDDDGYRLRTKKWPLRTKKWPLNWRATQFCEERDCCFEGHPVDGERCFFSRCPPFLEQQHVKGLTDPEGVTLTCPESVRKVKGGFHDLLTPLIKKRHPPTPPEPITYDKGDWRTIHFHPKLKRLPGYVNKNTEELGHYGNSICGTDGTDRTFSTHNDDLDVVVVRVAQLVETKQRRRRRHYYAQTISSDDHDDDYYRHKDRDDDDDHRRPIFEVHKKDLRPYGPYVIDFEVEIYVNRSDPYNDHDFADHVTYGWNNQECCTGNCPATTYLQGQDGGSVYYHKLEAGVIAGDWATVNLASCCEDYNNYRFVQDEYGKAALFLWIGVIGNKKGRLEVRSRAYKRMADQNSIFFVCSTTAPAEWETGPPCAEFNRSAIDWPPH</sequence>
<dbReference type="Proteomes" id="UP000041254">
    <property type="component" value="Unassembled WGS sequence"/>
</dbReference>
<dbReference type="InParanoid" id="A0A0G4GHP3"/>
<name>A0A0G4GHP3_VITBC</name>
<evidence type="ECO:0000256" key="1">
    <source>
        <dbReference type="SAM" id="SignalP"/>
    </source>
</evidence>
<dbReference type="EMBL" id="CDMY01000667">
    <property type="protein sequence ID" value="CEM29263.1"/>
    <property type="molecule type" value="Genomic_DNA"/>
</dbReference>
<evidence type="ECO:0000313" key="2">
    <source>
        <dbReference type="EMBL" id="CEM29263.1"/>
    </source>
</evidence>
<dbReference type="AlphaFoldDB" id="A0A0G4GHP3"/>
<keyword evidence="1" id="KW-0732">Signal</keyword>
<feature type="chain" id="PRO_5005190199" evidence="1">
    <location>
        <begin position="29"/>
        <end position="486"/>
    </location>
</feature>
<feature type="signal peptide" evidence="1">
    <location>
        <begin position="1"/>
        <end position="28"/>
    </location>
</feature>
<protein>
    <submittedName>
        <fullName evidence="2">Uncharacterized protein</fullName>
    </submittedName>
</protein>
<dbReference type="VEuPathDB" id="CryptoDB:Vbra_6275"/>
<dbReference type="PhylomeDB" id="A0A0G4GHP3"/>
<organism evidence="2 3">
    <name type="scientific">Vitrella brassicaformis (strain CCMP3155)</name>
    <dbReference type="NCBI Taxonomy" id="1169540"/>
    <lineage>
        <taxon>Eukaryota</taxon>
        <taxon>Sar</taxon>
        <taxon>Alveolata</taxon>
        <taxon>Colpodellida</taxon>
        <taxon>Vitrellaceae</taxon>
        <taxon>Vitrella</taxon>
    </lineage>
</organism>
<reference evidence="2 3" key="1">
    <citation type="submission" date="2014-11" db="EMBL/GenBank/DDBJ databases">
        <authorList>
            <person name="Zhu J."/>
            <person name="Qi W."/>
            <person name="Song R."/>
        </authorList>
    </citation>
    <scope>NUCLEOTIDE SEQUENCE [LARGE SCALE GENOMIC DNA]</scope>
</reference>
<accession>A0A0G4GHP3</accession>
<gene>
    <name evidence="2" type="ORF">Vbra_6275</name>
</gene>
<proteinExistence type="predicted"/>
<keyword evidence="3" id="KW-1185">Reference proteome</keyword>